<dbReference type="InterPro" id="IPR004843">
    <property type="entry name" value="Calcineurin-like_PHP"/>
</dbReference>
<reference evidence="2 3" key="1">
    <citation type="submission" date="2017-12" db="EMBL/GenBank/DDBJ databases">
        <authorList>
            <consortium name="DOE Joint Genome Institute"/>
            <person name="Haridas S."/>
            <person name="Kjaerbolling I."/>
            <person name="Vesth T.C."/>
            <person name="Frisvad J.C."/>
            <person name="Nybo J.L."/>
            <person name="Theobald S."/>
            <person name="Kuo A."/>
            <person name="Bowyer P."/>
            <person name="Matsuda Y."/>
            <person name="Mondo S."/>
            <person name="Lyhne E.K."/>
            <person name="Kogle M.E."/>
            <person name="Clum A."/>
            <person name="Lipzen A."/>
            <person name="Salamov A."/>
            <person name="Ngan C.Y."/>
            <person name="Daum C."/>
            <person name="Chiniquy J."/>
            <person name="Barry K."/>
            <person name="LaButti K."/>
            <person name="Simmons B.A."/>
            <person name="Magnuson J.K."/>
            <person name="Mortensen U.H."/>
            <person name="Larsen T.O."/>
            <person name="Grigoriev I.V."/>
            <person name="Baker S.E."/>
            <person name="Andersen M.R."/>
            <person name="Nordberg H.P."/>
            <person name="Cantor M.N."/>
            <person name="Hua S.X."/>
        </authorList>
    </citation>
    <scope>NUCLEOTIDE SEQUENCE [LARGE SCALE GENOMIC DNA]</scope>
    <source>
        <strain evidence="2 3">CBS 102.13</strain>
    </source>
</reference>
<dbReference type="AlphaFoldDB" id="A0A2I2FES6"/>
<dbReference type="EMBL" id="KZ559131">
    <property type="protein sequence ID" value="PLB39079.1"/>
    <property type="molecule type" value="Genomic_DNA"/>
</dbReference>
<accession>A0A2I2FES6</accession>
<feature type="domain" description="Calcineurin-like phosphoesterase" evidence="1">
    <location>
        <begin position="22"/>
        <end position="229"/>
    </location>
</feature>
<dbReference type="PANTHER" id="PTHR12905">
    <property type="entry name" value="METALLOPHOSPHOESTERASE"/>
    <property type="match status" value="1"/>
</dbReference>
<name>A0A2I2FES6_ASPCN</name>
<dbReference type="SUPFAM" id="SSF56300">
    <property type="entry name" value="Metallo-dependent phosphatases"/>
    <property type="match status" value="1"/>
</dbReference>
<dbReference type="Gene3D" id="3.60.21.10">
    <property type="match status" value="1"/>
</dbReference>
<dbReference type="RefSeq" id="XP_024673091.1">
    <property type="nucleotide sequence ID" value="XM_024812121.1"/>
</dbReference>
<protein>
    <submittedName>
        <fullName evidence="2">Putative metallophosphoesterase domain-containing protein</fullName>
    </submittedName>
</protein>
<dbReference type="GO" id="GO:0016787">
    <property type="term" value="F:hydrolase activity"/>
    <property type="evidence" value="ECO:0007669"/>
    <property type="project" value="InterPro"/>
</dbReference>
<dbReference type="CDD" id="cd07379">
    <property type="entry name" value="MPP_239FB"/>
    <property type="match status" value="1"/>
</dbReference>
<evidence type="ECO:0000313" key="3">
    <source>
        <dbReference type="Proteomes" id="UP000234585"/>
    </source>
</evidence>
<organism evidence="2 3">
    <name type="scientific">Aspergillus candidus</name>
    <dbReference type="NCBI Taxonomy" id="41067"/>
    <lineage>
        <taxon>Eukaryota</taxon>
        <taxon>Fungi</taxon>
        <taxon>Dikarya</taxon>
        <taxon>Ascomycota</taxon>
        <taxon>Pezizomycotina</taxon>
        <taxon>Eurotiomycetes</taxon>
        <taxon>Eurotiomycetidae</taxon>
        <taxon>Eurotiales</taxon>
        <taxon>Aspergillaceae</taxon>
        <taxon>Aspergillus</taxon>
        <taxon>Aspergillus subgen. Circumdati</taxon>
    </lineage>
</organism>
<dbReference type="InterPro" id="IPR029052">
    <property type="entry name" value="Metallo-depent_PP-like"/>
</dbReference>
<dbReference type="InterPro" id="IPR051693">
    <property type="entry name" value="UPF0046_metallophosphoest"/>
</dbReference>
<proteinExistence type="predicted"/>
<keyword evidence="3" id="KW-1185">Reference proteome</keyword>
<gene>
    <name evidence="2" type="ORF">BDW47DRAFT_103639</name>
</gene>
<dbReference type="PANTHER" id="PTHR12905:SF0">
    <property type="entry name" value="CALCINEURIN-LIKE PHOSPHOESTERASE DOMAIN-CONTAINING PROTEIN"/>
    <property type="match status" value="1"/>
</dbReference>
<dbReference type="Pfam" id="PF00149">
    <property type="entry name" value="Metallophos"/>
    <property type="match status" value="1"/>
</dbReference>
<evidence type="ECO:0000259" key="1">
    <source>
        <dbReference type="Pfam" id="PF00149"/>
    </source>
</evidence>
<sequence length="326" mass="36191">MYKEPRDNRFNMSEPQPTIKTRILVISDTHGRDIIQCNESADVAIHCGDLTRRSMLEEYEAAITLLKRINAPLKLVIAGNHDFTLDPPAYQDKIREAERLQIIDPRVIELMHGTSAQVRELFDHADVREESGIRLLDEGTHHFTLNNGASLTVYASPYTPCFGDWGFQYSSEGGHDFAIGDADVVMTHGPPRGILDDNTLSDKLAGCEHLFEKVARSRPLMHCFGHIHGGWGAKLVTWNETQGEKPSHLADIDHDKSTVIEDLASLKASGRRPYCLTGHSSDDANPLQHGTQTLFVNAAVESSGPDDFPVHPAWLVDLDLPAQSQD</sequence>
<dbReference type="Proteomes" id="UP000234585">
    <property type="component" value="Unassembled WGS sequence"/>
</dbReference>
<dbReference type="GeneID" id="36519281"/>
<dbReference type="OrthoDB" id="630188at2759"/>
<evidence type="ECO:0000313" key="2">
    <source>
        <dbReference type="EMBL" id="PLB39079.1"/>
    </source>
</evidence>